<evidence type="ECO:0000259" key="1">
    <source>
        <dbReference type="Pfam" id="PF09820"/>
    </source>
</evidence>
<proteinExistence type="predicted"/>
<reference evidence="2 3" key="1">
    <citation type="submission" date="2018-06" db="EMBL/GenBank/DDBJ databases">
        <title>A transcriptomic atlas of mushroom development highlights an independent origin of complex multicellularity.</title>
        <authorList>
            <consortium name="DOE Joint Genome Institute"/>
            <person name="Krizsan K."/>
            <person name="Almasi E."/>
            <person name="Merenyi Z."/>
            <person name="Sahu N."/>
            <person name="Viragh M."/>
            <person name="Koszo T."/>
            <person name="Mondo S."/>
            <person name="Kiss B."/>
            <person name="Balint B."/>
            <person name="Kues U."/>
            <person name="Barry K."/>
            <person name="Hegedus J.C."/>
            <person name="Henrissat B."/>
            <person name="Johnson J."/>
            <person name="Lipzen A."/>
            <person name="Ohm R."/>
            <person name="Nagy I."/>
            <person name="Pangilinan J."/>
            <person name="Yan J."/>
            <person name="Xiong Y."/>
            <person name="Grigoriev I.V."/>
            <person name="Hibbett D.S."/>
            <person name="Nagy L.G."/>
        </authorList>
    </citation>
    <scope>NUCLEOTIDE SEQUENCE [LARGE SCALE GENOMIC DNA]</scope>
    <source>
        <strain evidence="2 3">SZMC22713</strain>
    </source>
</reference>
<evidence type="ECO:0000313" key="2">
    <source>
        <dbReference type="EMBL" id="TDL23610.1"/>
    </source>
</evidence>
<dbReference type="Proteomes" id="UP000294933">
    <property type="component" value="Unassembled WGS sequence"/>
</dbReference>
<dbReference type="PANTHER" id="PTHR34825">
    <property type="entry name" value="CONSERVED PROTEIN, WITH A WEAK D-GALACTARATE DEHYDRATASE/ALTRONATE HYDROLASE DOMAIN"/>
    <property type="match status" value="1"/>
</dbReference>
<protein>
    <recommendedName>
        <fullName evidence="1">AAA-ATPase-like domain-containing protein</fullName>
    </recommendedName>
</protein>
<dbReference type="EMBL" id="ML170169">
    <property type="protein sequence ID" value="TDL23610.1"/>
    <property type="molecule type" value="Genomic_DNA"/>
</dbReference>
<accession>A0A4Y7Q9X0</accession>
<sequence>MFSFVWNSIRSNLFVHGRIAGKGSASNIYKARKNDRWLFSYRPLVEHRRTMATYNIRCYIAGHKLILPPIELDGDKDTADLRKAVYVTAAAMSVTLPAGLVLCRPIKPMPLSKSSTALNAAITGLFLNGQYLRSKLQKLEWSKISKLFPDSNPPPEGHLHIVACLPEGVYIYWLVHLVISSLADHVARSRSPRRKPDLQFDLESENGVRPRAVKRRRLNLLPGSDTIYRTEGKVDEPMLLPTPTMGFDELTKFPNLIAADKTKYIELLDKLPKYQCSLPTMINQGAIPLRMTFAIYTLANIPHRAAAHSSSFNALKTIEDTERQFHEYMFTTLRTFLITNQEFLKPIGLKMLDRTNGAQSLRRVFELVKRRGEKIFVGVDDYDAPAISFLFSPNEDKFYQVDAFFKTQFFAIIKQATSSNVILKYWITGILPVFRDGPLSATQILSHETDYHGLHGLTDSEVQTIAQAYLSPTLEPQAVEDVVKTLRSWCGGYQFSPSSSGTRLDPLYNPQHVFKHLRGLVKPRNSNFDPQDEIRASHVANVLNAIPNDDD</sequence>
<evidence type="ECO:0000313" key="3">
    <source>
        <dbReference type="Proteomes" id="UP000294933"/>
    </source>
</evidence>
<name>A0A4Y7Q9X0_9AGAM</name>
<dbReference type="InterPro" id="IPR018631">
    <property type="entry name" value="AAA-ATPase-like_dom"/>
</dbReference>
<keyword evidence="3" id="KW-1185">Reference proteome</keyword>
<organism evidence="2 3">
    <name type="scientific">Rickenella mellea</name>
    <dbReference type="NCBI Taxonomy" id="50990"/>
    <lineage>
        <taxon>Eukaryota</taxon>
        <taxon>Fungi</taxon>
        <taxon>Dikarya</taxon>
        <taxon>Basidiomycota</taxon>
        <taxon>Agaricomycotina</taxon>
        <taxon>Agaricomycetes</taxon>
        <taxon>Hymenochaetales</taxon>
        <taxon>Rickenellaceae</taxon>
        <taxon>Rickenella</taxon>
    </lineage>
</organism>
<dbReference type="Pfam" id="PF09820">
    <property type="entry name" value="AAA-ATPase_like"/>
    <property type="match status" value="1"/>
</dbReference>
<dbReference type="AlphaFoldDB" id="A0A4Y7Q9X0"/>
<dbReference type="VEuPathDB" id="FungiDB:BD410DRAFT_897248"/>
<dbReference type="PANTHER" id="PTHR34825:SF2">
    <property type="entry name" value="AAA-ATPASE-LIKE DOMAIN-CONTAINING PROTEIN"/>
    <property type="match status" value="1"/>
</dbReference>
<dbReference type="OrthoDB" id="5380555at2759"/>
<gene>
    <name evidence="2" type="ORF">BD410DRAFT_897248</name>
</gene>
<feature type="domain" description="AAA-ATPase-like" evidence="1">
    <location>
        <begin position="314"/>
        <end position="436"/>
    </location>
</feature>